<dbReference type="AlphaFoldDB" id="A0AA52H9S8"/>
<sequence>MKISGPGRVQSGNVKKSSKAGKGDAAAFSRELSSGQDVDATSGVSGAGPISQVNPLLGLQEVPDSTESPSKGLHRANDMLDMLEEIRKGILLGAIPASRLRQLADMARGRQNQPQQDPRLAEILADIELRAEVELAKLGY</sequence>
<proteinExistence type="predicted"/>
<evidence type="ECO:0000256" key="1">
    <source>
        <dbReference type="SAM" id="MobiDB-lite"/>
    </source>
</evidence>
<keyword evidence="2" id="KW-0282">Flagellum</keyword>
<dbReference type="RefSeq" id="WP_310797743.1">
    <property type="nucleotide sequence ID" value="NZ_CP123872.1"/>
</dbReference>
<evidence type="ECO:0000313" key="2">
    <source>
        <dbReference type="EMBL" id="WND01913.1"/>
    </source>
</evidence>
<evidence type="ECO:0000313" key="3">
    <source>
        <dbReference type="Proteomes" id="UP001268683"/>
    </source>
</evidence>
<feature type="region of interest" description="Disordered" evidence="1">
    <location>
        <begin position="1"/>
        <end position="73"/>
    </location>
</feature>
<name>A0AA52H9S8_9PROT</name>
<dbReference type="Pfam" id="PF10768">
    <property type="entry name" value="FliX"/>
    <property type="match status" value="1"/>
</dbReference>
<protein>
    <submittedName>
        <fullName evidence="2">Flagellar assembly protein FliX</fullName>
    </submittedName>
</protein>
<dbReference type="KEGG" id="tmk:QGN29_10150"/>
<reference evidence="2" key="1">
    <citation type="submission" date="2023-04" db="EMBL/GenBank/DDBJ databases">
        <title>Complete genome sequence of Temperatibacter marinus.</title>
        <authorList>
            <person name="Rong J.-C."/>
            <person name="Yi M.-L."/>
            <person name="Zhao Q."/>
        </authorList>
    </citation>
    <scope>NUCLEOTIDE SEQUENCE</scope>
    <source>
        <strain evidence="2">NBRC 110045</strain>
    </source>
</reference>
<keyword evidence="3" id="KW-1185">Reference proteome</keyword>
<dbReference type="InterPro" id="IPR019704">
    <property type="entry name" value="Flagellar_assmbl_FliX_class2"/>
</dbReference>
<dbReference type="GO" id="GO:0044781">
    <property type="term" value="P:bacterial-type flagellum organization"/>
    <property type="evidence" value="ECO:0007669"/>
    <property type="project" value="InterPro"/>
</dbReference>
<dbReference type="EMBL" id="CP123872">
    <property type="protein sequence ID" value="WND01913.1"/>
    <property type="molecule type" value="Genomic_DNA"/>
</dbReference>
<keyword evidence="2" id="KW-0966">Cell projection</keyword>
<organism evidence="2 3">
    <name type="scientific">Temperatibacter marinus</name>
    <dbReference type="NCBI Taxonomy" id="1456591"/>
    <lineage>
        <taxon>Bacteria</taxon>
        <taxon>Pseudomonadati</taxon>
        <taxon>Pseudomonadota</taxon>
        <taxon>Alphaproteobacteria</taxon>
        <taxon>Kordiimonadales</taxon>
        <taxon>Temperatibacteraceae</taxon>
        <taxon>Temperatibacter</taxon>
    </lineage>
</organism>
<accession>A0AA52H9S8</accession>
<gene>
    <name evidence="2" type="ORF">QGN29_10150</name>
</gene>
<keyword evidence="2" id="KW-0969">Cilium</keyword>
<dbReference type="Proteomes" id="UP001268683">
    <property type="component" value="Chromosome"/>
</dbReference>